<comment type="caution">
    <text evidence="9">The sequence shown here is derived from an EMBL/GenBank/DDBJ whole genome shotgun (WGS) entry which is preliminary data.</text>
</comment>
<dbReference type="Pfam" id="PF00596">
    <property type="entry name" value="Aldolase_II"/>
    <property type="match status" value="1"/>
</dbReference>
<dbReference type="GO" id="GO:0008994">
    <property type="term" value="F:rhamnulose-1-phosphate aldolase activity"/>
    <property type="evidence" value="ECO:0007669"/>
    <property type="project" value="UniProtKB-EC"/>
</dbReference>
<evidence type="ECO:0000256" key="2">
    <source>
        <dbReference type="ARBA" id="ARBA00022723"/>
    </source>
</evidence>
<dbReference type="InterPro" id="IPR001303">
    <property type="entry name" value="Aldolase_II/adducin_N"/>
</dbReference>
<comment type="pathway">
    <text evidence="6">Carbohydrate degradation; L-rhamnose degradation; glycerone phosphate from L-rhamnose: step 3/3.</text>
</comment>
<dbReference type="SUPFAM" id="SSF53639">
    <property type="entry name" value="AraD/HMP-PK domain-like"/>
    <property type="match status" value="1"/>
</dbReference>
<dbReference type="InterPro" id="IPR036409">
    <property type="entry name" value="Aldolase_II/adducin_N_sf"/>
</dbReference>
<dbReference type="Gene3D" id="3.40.225.10">
    <property type="entry name" value="Class II aldolase/adducin N-terminal domain"/>
    <property type="match status" value="1"/>
</dbReference>
<organism evidence="9 10">
    <name type="scientific">Sporolactobacillus kofuensis</name>
    <dbReference type="NCBI Taxonomy" id="269672"/>
    <lineage>
        <taxon>Bacteria</taxon>
        <taxon>Bacillati</taxon>
        <taxon>Bacillota</taxon>
        <taxon>Bacilli</taxon>
        <taxon>Bacillales</taxon>
        <taxon>Sporolactobacillaceae</taxon>
        <taxon>Sporolactobacillus</taxon>
    </lineage>
</organism>
<comment type="similarity">
    <text evidence="6">Belongs to the aldolase class II family. RhaD subfamily.</text>
</comment>
<keyword evidence="5 6" id="KW-0684">Rhamnose metabolism</keyword>
<dbReference type="InterPro" id="IPR050197">
    <property type="entry name" value="Aldolase_class_II_sugar_metab"/>
</dbReference>
<dbReference type="NCBIfam" id="NF002963">
    <property type="entry name" value="PRK03634.1"/>
    <property type="match status" value="1"/>
</dbReference>
<evidence type="ECO:0000313" key="9">
    <source>
        <dbReference type="EMBL" id="MFC6385837.1"/>
    </source>
</evidence>
<keyword evidence="1 6" id="KW-0963">Cytoplasm</keyword>
<dbReference type="PANTHER" id="PTHR22789:SF0">
    <property type="entry name" value="3-OXO-TETRONATE 4-PHOSPHATE DECARBOXYLASE-RELATED"/>
    <property type="match status" value="1"/>
</dbReference>
<reference evidence="10" key="1">
    <citation type="journal article" date="2019" name="Int. J. Syst. Evol. Microbiol.">
        <title>The Global Catalogue of Microorganisms (GCM) 10K type strain sequencing project: providing services to taxonomists for standard genome sequencing and annotation.</title>
        <authorList>
            <consortium name="The Broad Institute Genomics Platform"/>
            <consortium name="The Broad Institute Genome Sequencing Center for Infectious Disease"/>
            <person name="Wu L."/>
            <person name="Ma J."/>
        </authorList>
    </citation>
    <scope>NUCLEOTIDE SEQUENCE [LARGE SCALE GENOMIC DNA]</scope>
    <source>
        <strain evidence="10">CCUG 42001</strain>
    </source>
</reference>
<dbReference type="EC" id="4.1.2.19" evidence="6 7"/>
<comment type="catalytic activity">
    <reaction evidence="6">
        <text>L-rhamnulose 1-phosphate = (S)-lactaldehyde + dihydroxyacetone phosphate</text>
        <dbReference type="Rhea" id="RHEA:19689"/>
        <dbReference type="ChEBI" id="CHEBI:18041"/>
        <dbReference type="ChEBI" id="CHEBI:57642"/>
        <dbReference type="ChEBI" id="CHEBI:58313"/>
        <dbReference type="EC" id="4.1.2.19"/>
    </reaction>
</comment>
<name>A0ABW1WBC3_9BACL</name>
<feature type="binding site" evidence="6">
    <location>
        <position position="138"/>
    </location>
    <ligand>
        <name>Zn(2+)</name>
        <dbReference type="ChEBI" id="CHEBI:29105"/>
    </ligand>
</feature>
<feature type="binding site" evidence="6">
    <location>
        <position position="209"/>
    </location>
    <ligand>
        <name>Zn(2+)</name>
        <dbReference type="ChEBI" id="CHEBI:29105"/>
    </ligand>
</feature>
<gene>
    <name evidence="6 9" type="primary">rhaD</name>
    <name evidence="9" type="ORF">ACFP7A_04415</name>
</gene>
<sequence>MTKFVDSIFVKKMCKVTANMYRLGWDERNGGNISYRLTEDDVHGFEDNQEVKRTLSVDFDCTQLTGAYFLVTGTGKYFSDISDEPERDLGLVRIEPSGDVSLLWGYNDGGNPTSEFPSHLMSHLERMKHDKEQRVIMHCHPTHFIGMTFTHDLDEKALTKTLWKMQSESLVVFPDGVGVIPWMVPGTSLIGEATASKMAEFHLVTWPHHGIFAAGTSIEETFGLIETVEKAAQIWTVVQAQGGAIKQEITDQELQDLADRFHVIARPGYLDL</sequence>
<proteinExistence type="inferred from homology"/>
<feature type="binding site" evidence="6">
    <location>
        <position position="140"/>
    </location>
    <ligand>
        <name>Zn(2+)</name>
        <dbReference type="ChEBI" id="CHEBI:29105"/>
    </ligand>
</feature>
<evidence type="ECO:0000259" key="8">
    <source>
        <dbReference type="SMART" id="SM01007"/>
    </source>
</evidence>
<evidence type="ECO:0000256" key="7">
    <source>
        <dbReference type="NCBIfam" id="TIGR02624"/>
    </source>
</evidence>
<protein>
    <recommendedName>
        <fullName evidence="6 7">Rhamnulose-1-phosphate aldolase</fullName>
        <ecNumber evidence="6 7">4.1.2.19</ecNumber>
    </recommendedName>
</protein>
<comment type="cofactor">
    <cofactor evidence="6">
        <name>Zn(2+)</name>
        <dbReference type="ChEBI" id="CHEBI:29105"/>
    </cofactor>
    <text evidence="6">Binds 1 zinc ion per subunit.</text>
</comment>
<keyword evidence="2 6" id="KW-0479">Metal-binding</keyword>
<keyword evidence="4 6" id="KW-0456">Lyase</keyword>
<dbReference type="SMART" id="SM01007">
    <property type="entry name" value="Aldolase_II"/>
    <property type="match status" value="1"/>
</dbReference>
<feature type="domain" description="Class II aldolase/adducin N-terminal" evidence="8">
    <location>
        <begin position="11"/>
        <end position="236"/>
    </location>
</feature>
<keyword evidence="3 6" id="KW-0862">Zinc</keyword>
<dbReference type="PANTHER" id="PTHR22789">
    <property type="entry name" value="FUCULOSE PHOSPHATE ALDOLASE"/>
    <property type="match status" value="1"/>
</dbReference>
<accession>A0ABW1WBC3</accession>
<feature type="active site" evidence="6">
    <location>
        <position position="115"/>
    </location>
</feature>
<dbReference type="RefSeq" id="WP_253052545.1">
    <property type="nucleotide sequence ID" value="NZ_JAMXWN010000002.1"/>
</dbReference>
<evidence type="ECO:0000313" key="10">
    <source>
        <dbReference type="Proteomes" id="UP001596267"/>
    </source>
</evidence>
<evidence type="ECO:0000256" key="4">
    <source>
        <dbReference type="ARBA" id="ARBA00023239"/>
    </source>
</evidence>
<dbReference type="EMBL" id="JBHSTQ010000003">
    <property type="protein sequence ID" value="MFC6385837.1"/>
    <property type="molecule type" value="Genomic_DNA"/>
</dbReference>
<dbReference type="NCBIfam" id="TIGR02624">
    <property type="entry name" value="rhamnu_1P_ald"/>
    <property type="match status" value="1"/>
</dbReference>
<comment type="function">
    <text evidence="6">Catalyzes the reversible cleavage of L-rhamnulose-1-phosphate to dihydroxyacetone phosphate (DHAP) and L-lactaldehyde.</text>
</comment>
<dbReference type="HAMAP" id="MF_00770">
    <property type="entry name" value="RhaD"/>
    <property type="match status" value="1"/>
</dbReference>
<evidence type="ECO:0000256" key="5">
    <source>
        <dbReference type="ARBA" id="ARBA00023308"/>
    </source>
</evidence>
<evidence type="ECO:0000256" key="1">
    <source>
        <dbReference type="ARBA" id="ARBA00022490"/>
    </source>
</evidence>
<keyword evidence="10" id="KW-1185">Reference proteome</keyword>
<comment type="subcellular location">
    <subcellularLocation>
        <location evidence="6">Cytoplasm</location>
    </subcellularLocation>
</comment>
<evidence type="ECO:0000256" key="3">
    <source>
        <dbReference type="ARBA" id="ARBA00022833"/>
    </source>
</evidence>
<dbReference type="InterPro" id="IPR013447">
    <property type="entry name" value="Rhamnulose-1-P_Aldolase"/>
</dbReference>
<dbReference type="Proteomes" id="UP001596267">
    <property type="component" value="Unassembled WGS sequence"/>
</dbReference>
<evidence type="ECO:0000256" key="6">
    <source>
        <dbReference type="HAMAP-Rule" id="MF_00770"/>
    </source>
</evidence>